<dbReference type="RefSeq" id="WP_188543720.1">
    <property type="nucleotide sequence ID" value="NZ_BMCU01000001.1"/>
</dbReference>
<sequence>MTTSPELARAAYKTFERYHITAYFNPDLTQAGTDTGLDGHAWYVGSRAAPMGACSPSVVAAAFFNFNHKLVERSWPKALEAGLDTIADRRWAALDHVLGDALGPLVDEPHLVEVADRLRDIGDTASFAGRPLAAAWHSSERPDAPHLKLWHSIAVLREWRGDGHLAALVDAQLDPTEANVFHEAKHLDPAVRRGGLGKRITQLTREWSDDEWASAADRLATRGLLSITDGAEALTADGVTLDQHIEDRTDIMASAVWNDVPDADELITSVRPYVKAVIDAGFLPGTKKK</sequence>
<dbReference type="Pfam" id="PF21863">
    <property type="entry name" value="HTH_67"/>
    <property type="match status" value="1"/>
</dbReference>
<evidence type="ECO:0000313" key="2">
    <source>
        <dbReference type="Proteomes" id="UP000654257"/>
    </source>
</evidence>
<organism evidence="1 2">
    <name type="scientific">Rhodococcoides trifolii</name>
    <dbReference type="NCBI Taxonomy" id="908250"/>
    <lineage>
        <taxon>Bacteria</taxon>
        <taxon>Bacillati</taxon>
        <taxon>Actinomycetota</taxon>
        <taxon>Actinomycetes</taxon>
        <taxon>Mycobacteriales</taxon>
        <taxon>Nocardiaceae</taxon>
        <taxon>Rhodococcoides</taxon>
    </lineage>
</organism>
<comment type="caution">
    <text evidence="1">The sequence shown here is derived from an EMBL/GenBank/DDBJ whole genome shotgun (WGS) entry which is preliminary data.</text>
</comment>
<accession>A0A917CW05</accession>
<reference evidence="1" key="2">
    <citation type="submission" date="2020-09" db="EMBL/GenBank/DDBJ databases">
        <authorList>
            <person name="Sun Q."/>
            <person name="Sedlacek I."/>
        </authorList>
    </citation>
    <scope>NUCLEOTIDE SEQUENCE</scope>
    <source>
        <strain evidence="1">CCM 7905</strain>
    </source>
</reference>
<proteinExistence type="predicted"/>
<name>A0A917CW05_9NOCA</name>
<evidence type="ECO:0000313" key="1">
    <source>
        <dbReference type="EMBL" id="GGF99671.1"/>
    </source>
</evidence>
<dbReference type="Proteomes" id="UP000654257">
    <property type="component" value="Unassembled WGS sequence"/>
</dbReference>
<protein>
    <submittedName>
        <fullName evidence="1">Uncharacterized protein</fullName>
    </submittedName>
</protein>
<dbReference type="InterPro" id="IPR054058">
    <property type="entry name" value="HTH_67"/>
</dbReference>
<gene>
    <name evidence="1" type="ORF">GCM10007304_11970</name>
</gene>
<dbReference type="EMBL" id="BMCU01000001">
    <property type="protein sequence ID" value="GGF99671.1"/>
    <property type="molecule type" value="Genomic_DNA"/>
</dbReference>
<dbReference type="NCBIfam" id="NF047719">
    <property type="entry name" value="SCO6745_fam_HTH"/>
    <property type="match status" value="1"/>
</dbReference>
<dbReference type="AlphaFoldDB" id="A0A917CW05"/>
<keyword evidence="2" id="KW-1185">Reference proteome</keyword>
<reference evidence="1" key="1">
    <citation type="journal article" date="2014" name="Int. J. Syst. Evol. Microbiol.">
        <title>Complete genome sequence of Corynebacterium casei LMG S-19264T (=DSM 44701T), isolated from a smear-ripened cheese.</title>
        <authorList>
            <consortium name="US DOE Joint Genome Institute (JGI-PGF)"/>
            <person name="Walter F."/>
            <person name="Albersmeier A."/>
            <person name="Kalinowski J."/>
            <person name="Ruckert C."/>
        </authorList>
    </citation>
    <scope>NUCLEOTIDE SEQUENCE</scope>
    <source>
        <strain evidence="1">CCM 7905</strain>
    </source>
</reference>